<dbReference type="RefSeq" id="WP_247202562.1">
    <property type="nucleotide sequence ID" value="NZ_JALKCG010000011.1"/>
</dbReference>
<reference evidence="2 3" key="1">
    <citation type="submission" date="2022-04" db="EMBL/GenBank/DDBJ databases">
        <authorList>
            <person name="Grouzdev D.S."/>
            <person name="Pantiukh K.S."/>
            <person name="Krutkina M.S."/>
        </authorList>
    </citation>
    <scope>NUCLEOTIDE SEQUENCE [LARGE SCALE GENOMIC DNA]</scope>
    <source>
        <strain evidence="2 3">Jip08</strain>
    </source>
</reference>
<gene>
    <name evidence="2" type="ORF">MWN33_18630</name>
</gene>
<sequence length="96" mass="10403">MRATALHVDTIEERLCQFRAMSDHAGVDLLAMAAGREDELRAAAQLCLGCRAGEECREWLGAVEPEAPPPGFCRNADTLGEWAVQLSAVDDGMQDD</sequence>
<accession>A0ABT0DS05</accession>
<dbReference type="InterPro" id="IPR045601">
    <property type="entry name" value="DUF6455"/>
</dbReference>
<reference evidence="3" key="2">
    <citation type="submission" date="2023-07" db="EMBL/GenBank/DDBJ databases">
        <title>Ancylobacter moscoviensis sp. nov., facultatively methylotrophic bacteria from activated sludge and the reclassification of Starkeya novella (Starkey 1934) Kelly et al. 2000 as Ancylobacter novellus comb. nov., Starkeya koreensis Im et al. 2006 as Ancylobacter koreensis comb.nov., Angulomicrobium tetraedrale Vasil'eva et al. 1986 as Ancylobacter tetraedralis comb. nov., Angulomicrobium amanitiforme Fritz et al. 2004 as Ancylobacter amanitiformis comb. nov. and Methylorhabdus multivorans Doronina et al. 1996 as Ancylobacter multivorans comb. nov. and emended description of the genus Ancylobacter.</title>
        <authorList>
            <person name="Doronina N."/>
            <person name="Chemodurova A."/>
            <person name="Grouzdev D."/>
            <person name="Koziaeva V."/>
            <person name="Shi W."/>
            <person name="Wu L."/>
            <person name="Kaparullina E."/>
        </authorList>
    </citation>
    <scope>NUCLEOTIDE SEQUENCE [LARGE SCALE GENOMIC DNA]</scope>
    <source>
        <strain evidence="3">Jip08</strain>
    </source>
</reference>
<organism evidence="2 3">
    <name type="scientific">Ancylobacter koreensis</name>
    <dbReference type="NCBI Taxonomy" id="266121"/>
    <lineage>
        <taxon>Bacteria</taxon>
        <taxon>Pseudomonadati</taxon>
        <taxon>Pseudomonadota</taxon>
        <taxon>Alphaproteobacteria</taxon>
        <taxon>Hyphomicrobiales</taxon>
        <taxon>Xanthobacteraceae</taxon>
        <taxon>Ancylobacter</taxon>
    </lineage>
</organism>
<dbReference type="Proteomes" id="UP001202867">
    <property type="component" value="Unassembled WGS sequence"/>
</dbReference>
<feature type="domain" description="DUF6455" evidence="1">
    <location>
        <begin position="9"/>
        <end position="82"/>
    </location>
</feature>
<dbReference type="EMBL" id="JALKCG010000011">
    <property type="protein sequence ID" value="MCK0210053.1"/>
    <property type="molecule type" value="Genomic_DNA"/>
</dbReference>
<evidence type="ECO:0000313" key="3">
    <source>
        <dbReference type="Proteomes" id="UP001202867"/>
    </source>
</evidence>
<evidence type="ECO:0000313" key="2">
    <source>
        <dbReference type="EMBL" id="MCK0210053.1"/>
    </source>
</evidence>
<comment type="caution">
    <text evidence="2">The sequence shown here is derived from an EMBL/GenBank/DDBJ whole genome shotgun (WGS) entry which is preliminary data.</text>
</comment>
<protein>
    <submittedName>
        <fullName evidence="2">DUF6455 family protein</fullName>
    </submittedName>
</protein>
<keyword evidence="3" id="KW-1185">Reference proteome</keyword>
<name>A0ABT0DS05_9HYPH</name>
<evidence type="ECO:0000259" key="1">
    <source>
        <dbReference type="Pfam" id="PF20056"/>
    </source>
</evidence>
<proteinExistence type="predicted"/>
<dbReference type="Pfam" id="PF20056">
    <property type="entry name" value="DUF6455"/>
    <property type="match status" value="1"/>
</dbReference>